<gene>
    <name evidence="11" type="ORF">NHU_03123</name>
</gene>
<dbReference type="AlphaFoldDB" id="A0A0D6B588"/>
<feature type="transmembrane region" description="Helical" evidence="10">
    <location>
        <begin position="367"/>
        <end position="387"/>
    </location>
</feature>
<dbReference type="EMBL" id="AP014800">
    <property type="protein sequence ID" value="BAQ70267.1"/>
    <property type="molecule type" value="Genomic_DNA"/>
</dbReference>
<dbReference type="Proteomes" id="UP000064912">
    <property type="component" value="Chromosome"/>
</dbReference>
<keyword evidence="9" id="KW-0046">Antibiotic resistance</keyword>
<feature type="transmembrane region" description="Helical" evidence="10">
    <location>
        <begin position="174"/>
        <end position="198"/>
    </location>
</feature>
<keyword evidence="6 10" id="KW-0812">Transmembrane</keyword>
<proteinExistence type="inferred from homology"/>
<dbReference type="GO" id="GO:0005886">
    <property type="term" value="C:plasma membrane"/>
    <property type="evidence" value="ECO:0007669"/>
    <property type="project" value="UniProtKB-SubCell"/>
</dbReference>
<protein>
    <recommendedName>
        <fullName evidence="3">Multidrug export protein MepA</fullName>
    </recommendedName>
</protein>
<dbReference type="CDD" id="cd13143">
    <property type="entry name" value="MATE_MepA_like"/>
    <property type="match status" value="1"/>
</dbReference>
<feature type="transmembrane region" description="Helical" evidence="10">
    <location>
        <begin position="204"/>
        <end position="221"/>
    </location>
</feature>
<dbReference type="InterPro" id="IPR052031">
    <property type="entry name" value="Membrane_Transporter-Flippase"/>
</dbReference>
<reference evidence="11 12" key="1">
    <citation type="submission" date="2015-02" db="EMBL/GenBank/DDBJ databases">
        <title>Genome sequene of Rhodovulum sulfidophilum DSM 2351.</title>
        <authorList>
            <person name="Nagao N."/>
        </authorList>
    </citation>
    <scope>NUCLEOTIDE SEQUENCE [LARGE SCALE GENOMIC DNA]</scope>
    <source>
        <strain evidence="11 12">DSM 2351</strain>
    </source>
</reference>
<evidence type="ECO:0000256" key="1">
    <source>
        <dbReference type="ARBA" id="ARBA00004429"/>
    </source>
</evidence>
<dbReference type="Pfam" id="PF01554">
    <property type="entry name" value="MatE"/>
    <property type="match status" value="2"/>
</dbReference>
<evidence type="ECO:0000256" key="10">
    <source>
        <dbReference type="SAM" id="Phobius"/>
    </source>
</evidence>
<dbReference type="GO" id="GO:0015297">
    <property type="term" value="F:antiporter activity"/>
    <property type="evidence" value="ECO:0007669"/>
    <property type="project" value="InterPro"/>
</dbReference>
<feature type="transmembrane region" description="Helical" evidence="10">
    <location>
        <begin position="242"/>
        <end position="275"/>
    </location>
</feature>
<comment type="subcellular location">
    <subcellularLocation>
        <location evidence="1">Cell inner membrane</location>
        <topology evidence="1">Multi-pass membrane protein</topology>
    </subcellularLocation>
</comment>
<evidence type="ECO:0000256" key="7">
    <source>
        <dbReference type="ARBA" id="ARBA00022989"/>
    </source>
</evidence>
<dbReference type="eggNOG" id="COG0534">
    <property type="taxonomic scope" value="Bacteria"/>
</dbReference>
<comment type="similarity">
    <text evidence="2">Belongs to the multi antimicrobial extrusion (MATE) (TC 2.A.66.1) family. MepA subfamily.</text>
</comment>
<name>A0A0D6B588_RHOSU</name>
<evidence type="ECO:0000313" key="12">
    <source>
        <dbReference type="Proteomes" id="UP000064912"/>
    </source>
</evidence>
<evidence type="ECO:0000256" key="4">
    <source>
        <dbReference type="ARBA" id="ARBA00022448"/>
    </source>
</evidence>
<dbReference type="InterPro" id="IPR002528">
    <property type="entry name" value="MATE_fam"/>
</dbReference>
<feature type="transmembrane region" description="Helical" evidence="10">
    <location>
        <begin position="427"/>
        <end position="446"/>
    </location>
</feature>
<dbReference type="GO" id="GO:0042910">
    <property type="term" value="F:xenobiotic transmembrane transporter activity"/>
    <property type="evidence" value="ECO:0007669"/>
    <property type="project" value="InterPro"/>
</dbReference>
<sequence length="464" mass="47291">MSVGPAPNRIENPFLTRPIGRLFLSNALPMAVVMSMGGLLNVADGIFVGRFVGPRALAAVSLAFPVVMLLTALTTLAGGGMSSLIARHLGAGSRPEAGAVFAGAHGLALAISAALIAGALVVGPATVLALAAGNAAVAEAAQSYLLILILGAPIQFGLGLHADALRNEGRAGQIAMLSVLVNLLNIGANYVAIVLLGLGVAGSALGTVAAQSLGLALLLLLRTRDRDLLPLGSLWRSSWLSGWGRILSLGLPLCLNFIGMALVAGMVLLLIGTAAADHATYIAAYGVTTRLLGLAFLPQMAIALATQSITGNNVGAGRMDRAGSALRLAMGSAFLWCLGVALTGAFAGAPLGGLFSEDPAITKAVAAILRPMTALYAITGPVLVLALHFQAMGYPIRTAALTLIKPWLLTPALLVVMNALWGIEGLWFAFPVADAILLVLALSMALRTRPIAPVPALLSVKETA</sequence>
<dbReference type="PANTHER" id="PTHR43549">
    <property type="entry name" value="MULTIDRUG RESISTANCE PROTEIN YPNP-RELATED"/>
    <property type="match status" value="1"/>
</dbReference>
<feature type="transmembrane region" description="Helical" evidence="10">
    <location>
        <begin position="21"/>
        <end position="42"/>
    </location>
</feature>
<dbReference type="InterPro" id="IPR048279">
    <property type="entry name" value="MdtK-like"/>
</dbReference>
<feature type="transmembrane region" description="Helical" evidence="10">
    <location>
        <begin position="399"/>
        <end position="421"/>
    </location>
</feature>
<evidence type="ECO:0000256" key="8">
    <source>
        <dbReference type="ARBA" id="ARBA00023136"/>
    </source>
</evidence>
<dbReference type="PIRSF" id="PIRSF006603">
    <property type="entry name" value="DinF"/>
    <property type="match status" value="1"/>
</dbReference>
<evidence type="ECO:0000313" key="11">
    <source>
        <dbReference type="EMBL" id="BAQ70267.1"/>
    </source>
</evidence>
<evidence type="ECO:0000256" key="9">
    <source>
        <dbReference type="ARBA" id="ARBA00023251"/>
    </source>
</evidence>
<keyword evidence="7 10" id="KW-1133">Transmembrane helix</keyword>
<dbReference type="KEGG" id="rsu:NHU_03123"/>
<accession>A0A0D6B588</accession>
<keyword evidence="4" id="KW-0813">Transport</keyword>
<dbReference type="PANTHER" id="PTHR43549:SF3">
    <property type="entry name" value="MULTIDRUG RESISTANCE PROTEIN YPNP-RELATED"/>
    <property type="match status" value="1"/>
</dbReference>
<dbReference type="PATRIC" id="fig|35806.4.peg.3207"/>
<evidence type="ECO:0000256" key="2">
    <source>
        <dbReference type="ARBA" id="ARBA00008417"/>
    </source>
</evidence>
<organism evidence="11 12">
    <name type="scientific">Rhodovulum sulfidophilum</name>
    <name type="common">Rhodobacter sulfidophilus</name>
    <dbReference type="NCBI Taxonomy" id="35806"/>
    <lineage>
        <taxon>Bacteria</taxon>
        <taxon>Pseudomonadati</taxon>
        <taxon>Pseudomonadota</taxon>
        <taxon>Alphaproteobacteria</taxon>
        <taxon>Rhodobacterales</taxon>
        <taxon>Paracoccaceae</taxon>
        <taxon>Rhodovulum</taxon>
    </lineage>
</organism>
<dbReference type="InterPro" id="IPR045070">
    <property type="entry name" value="MATE_MepA-like"/>
</dbReference>
<dbReference type="GO" id="GO:0046677">
    <property type="term" value="P:response to antibiotic"/>
    <property type="evidence" value="ECO:0007669"/>
    <property type="project" value="UniProtKB-KW"/>
</dbReference>
<feature type="transmembrane region" description="Helical" evidence="10">
    <location>
        <begin position="325"/>
        <end position="347"/>
    </location>
</feature>
<feature type="transmembrane region" description="Helical" evidence="10">
    <location>
        <begin position="144"/>
        <end position="162"/>
    </location>
</feature>
<feature type="transmembrane region" description="Helical" evidence="10">
    <location>
        <begin position="62"/>
        <end position="86"/>
    </location>
</feature>
<keyword evidence="8 10" id="KW-0472">Membrane</keyword>
<evidence type="ECO:0000256" key="5">
    <source>
        <dbReference type="ARBA" id="ARBA00022475"/>
    </source>
</evidence>
<keyword evidence="5" id="KW-1003">Cell membrane</keyword>
<feature type="transmembrane region" description="Helical" evidence="10">
    <location>
        <begin position="281"/>
        <end position="304"/>
    </location>
</feature>
<feature type="transmembrane region" description="Helical" evidence="10">
    <location>
        <begin position="107"/>
        <end position="132"/>
    </location>
</feature>
<evidence type="ECO:0000256" key="3">
    <source>
        <dbReference type="ARBA" id="ARBA00022106"/>
    </source>
</evidence>
<evidence type="ECO:0000256" key="6">
    <source>
        <dbReference type="ARBA" id="ARBA00022692"/>
    </source>
</evidence>